<dbReference type="PANTHER" id="PTHR14741">
    <property type="entry name" value="S-ADENOSYLMETHIONINE-DEPENDENT METHYLTRANSFERASE RELATED"/>
    <property type="match status" value="1"/>
</dbReference>
<dbReference type="Pfam" id="PF13847">
    <property type="entry name" value="Methyltransf_31"/>
    <property type="match status" value="1"/>
</dbReference>
<dbReference type="Proteomes" id="UP000073604">
    <property type="component" value="Chromosome"/>
</dbReference>
<dbReference type="STRING" id="53952.A0127_01055"/>
<dbReference type="CDD" id="cd02440">
    <property type="entry name" value="AdoMet_MTases"/>
    <property type="match status" value="1"/>
</dbReference>
<dbReference type="PANTHER" id="PTHR14741:SF32">
    <property type="entry name" value="TRIMETHYLGUANOSINE SYNTHASE"/>
    <property type="match status" value="1"/>
</dbReference>
<proteinExistence type="predicted"/>
<keyword evidence="3" id="KW-1185">Reference proteome</keyword>
<dbReference type="OrthoDB" id="56872at2157"/>
<reference evidence="3" key="1">
    <citation type="submission" date="2016-03" db="EMBL/GenBank/DDBJ databases">
        <authorList>
            <person name="Oger P.M."/>
        </authorList>
    </citation>
    <scope>NUCLEOTIDE SEQUENCE [LARGE SCALE GENOMIC DNA]</scope>
    <source>
        <strain evidence="3">OG-1</strain>
    </source>
</reference>
<dbReference type="InterPro" id="IPR029063">
    <property type="entry name" value="SAM-dependent_MTases_sf"/>
</dbReference>
<protein>
    <submittedName>
        <fullName evidence="2">Methyltransferase</fullName>
    </submittedName>
</protein>
<feature type="domain" description="Methyltransferase" evidence="1">
    <location>
        <begin position="86"/>
        <end position="175"/>
    </location>
</feature>
<dbReference type="RefSeq" id="WP_062386809.1">
    <property type="nucleotide sequence ID" value="NZ_CP014750.1"/>
</dbReference>
<keyword evidence="2" id="KW-0489">Methyltransferase</keyword>
<sequence length="383" mass="44344">MLEGITEEKIREAEELIRKGYGEKRLQARLGKGWKLITEIARARIRARDKFSRSDLWMDMEGLRYATHEIVAKYRAERLREFGVESIVDVSCGIGIQLIFYAMKVKKAYGIDIDPMKIEFARRNAEKYGVSNIEFINADSLLPETVERVNADVVFSDPARPPEAPERNLEGLLPSPLKVYEAYKKKARAFIFDLPPQMKREKVPWKGEFEYIDLFGALNRLTFYTEPLAKAERSAVILPAGVRLESDPSLENIVEWAEGPDDYLYEIPQSVDYADLINELFHRLPVEARMLLREKRRVLATGDEPVTSPYLKRAYSVVEVLPFHPVRINDFLRKEGFGRATLRISVPESEYWRIRRKIEENLKGERRAFVFKVGEKAVIAEEL</sequence>
<dbReference type="InterPro" id="IPR025714">
    <property type="entry name" value="Methyltranfer_dom"/>
</dbReference>
<organism evidence="2 3">
    <name type="scientific">Thermococcus peptonophilus</name>
    <dbReference type="NCBI Taxonomy" id="53952"/>
    <lineage>
        <taxon>Archaea</taxon>
        <taxon>Methanobacteriati</taxon>
        <taxon>Methanobacteriota</taxon>
        <taxon>Thermococci</taxon>
        <taxon>Thermococcales</taxon>
        <taxon>Thermococcaceae</taxon>
        <taxon>Thermococcus</taxon>
    </lineage>
</organism>
<dbReference type="KEGG" id="tpep:A0127_01055"/>
<keyword evidence="2" id="KW-0808">Transferase</keyword>
<accession>A0A142CSV9</accession>
<name>A0A142CSV9_9EURY</name>
<dbReference type="GeneID" id="27139091"/>
<dbReference type="GO" id="GO:0071164">
    <property type="term" value="F:RNA cap trimethylguanosine synthase activity"/>
    <property type="evidence" value="ECO:0007669"/>
    <property type="project" value="TreeGrafter"/>
</dbReference>
<evidence type="ECO:0000313" key="2">
    <source>
        <dbReference type="EMBL" id="AMQ17861.1"/>
    </source>
</evidence>
<dbReference type="SUPFAM" id="SSF53335">
    <property type="entry name" value="S-adenosyl-L-methionine-dependent methyltransferases"/>
    <property type="match status" value="1"/>
</dbReference>
<evidence type="ECO:0000313" key="3">
    <source>
        <dbReference type="Proteomes" id="UP000073604"/>
    </source>
</evidence>
<evidence type="ECO:0000259" key="1">
    <source>
        <dbReference type="Pfam" id="PF13847"/>
    </source>
</evidence>
<dbReference type="Gene3D" id="3.40.50.150">
    <property type="entry name" value="Vaccinia Virus protein VP39"/>
    <property type="match status" value="1"/>
</dbReference>
<gene>
    <name evidence="2" type="ORF">A0127_01055</name>
</gene>
<dbReference type="AlphaFoldDB" id="A0A142CSV9"/>
<dbReference type="EMBL" id="CP014750">
    <property type="protein sequence ID" value="AMQ17861.1"/>
    <property type="molecule type" value="Genomic_DNA"/>
</dbReference>